<dbReference type="Proteomes" id="UP000681041">
    <property type="component" value="Chromosome"/>
</dbReference>
<dbReference type="InterPro" id="IPR001279">
    <property type="entry name" value="Metallo-B-lactamas"/>
</dbReference>
<dbReference type="InterPro" id="IPR052926">
    <property type="entry name" value="Metallo-beta-lactamase_dom"/>
</dbReference>
<gene>
    <name evidence="2" type="ORF">HYG87_04655</name>
</gene>
<dbReference type="GO" id="GO:0016740">
    <property type="term" value="F:transferase activity"/>
    <property type="evidence" value="ECO:0007669"/>
    <property type="project" value="TreeGrafter"/>
</dbReference>
<reference evidence="2" key="1">
    <citation type="submission" date="2020-07" db="EMBL/GenBank/DDBJ databases">
        <title>Methanobacterium. sp. MethCan genome.</title>
        <authorList>
            <person name="Postec A."/>
            <person name="Quemeneur M."/>
        </authorList>
    </citation>
    <scope>NUCLEOTIDE SEQUENCE</scope>
    <source>
        <strain evidence="2">MethCAN</strain>
    </source>
</reference>
<dbReference type="Pfam" id="PF00753">
    <property type="entry name" value="Lactamase_B"/>
    <property type="match status" value="1"/>
</dbReference>
<feature type="domain" description="Metallo-beta-lactamase" evidence="1">
    <location>
        <begin position="25"/>
        <end position="98"/>
    </location>
</feature>
<keyword evidence="3" id="KW-1185">Reference proteome</keyword>
<evidence type="ECO:0000313" key="2">
    <source>
        <dbReference type="EMBL" id="QUH23111.1"/>
    </source>
</evidence>
<evidence type="ECO:0000259" key="1">
    <source>
        <dbReference type="Pfam" id="PF00753"/>
    </source>
</evidence>
<organism evidence="2 3">
    <name type="scientific">Methanobacterium alkalithermotolerans</name>
    <dbReference type="NCBI Taxonomy" id="2731220"/>
    <lineage>
        <taxon>Archaea</taxon>
        <taxon>Methanobacteriati</taxon>
        <taxon>Methanobacteriota</taxon>
        <taxon>Methanomada group</taxon>
        <taxon>Methanobacteria</taxon>
        <taxon>Methanobacteriales</taxon>
        <taxon>Methanobacteriaceae</taxon>
        <taxon>Methanobacterium</taxon>
    </lineage>
</organism>
<proteinExistence type="predicted"/>
<dbReference type="KEGG" id="meme:HYG87_04655"/>
<dbReference type="EMBL" id="CP058560">
    <property type="protein sequence ID" value="QUH23111.1"/>
    <property type="molecule type" value="Genomic_DNA"/>
</dbReference>
<name>A0A8T8KCN3_9EURY</name>
<accession>A0A8T8KCN3</accession>
<dbReference type="OrthoDB" id="7773at2157"/>
<dbReference type="GeneID" id="64820030"/>
<evidence type="ECO:0000313" key="3">
    <source>
        <dbReference type="Proteomes" id="UP000681041"/>
    </source>
</evidence>
<dbReference type="CDD" id="cd07713">
    <property type="entry name" value="DHPS-like_MBL-fold"/>
    <property type="match status" value="1"/>
</dbReference>
<dbReference type="SUPFAM" id="SSF56281">
    <property type="entry name" value="Metallo-hydrolase/oxidoreductase"/>
    <property type="match status" value="1"/>
</dbReference>
<protein>
    <submittedName>
        <fullName evidence="2">MBL fold metallo-hydrolase</fullName>
    </submittedName>
</protein>
<dbReference type="InterPro" id="IPR036866">
    <property type="entry name" value="RibonucZ/Hydroxyglut_hydro"/>
</dbReference>
<dbReference type="PANTHER" id="PTHR13754">
    <property type="entry name" value="METALLO-BETA-LACTAMASE SUPERFAMILY PROTEIN"/>
    <property type="match status" value="1"/>
</dbReference>
<dbReference type="AlphaFoldDB" id="A0A8T8KCN3"/>
<dbReference type="InterPro" id="IPR041712">
    <property type="entry name" value="DHPS-like_MBL-fold"/>
</dbReference>
<sequence length="279" mass="32215">MIISTLMDDKKKEGSPLINEHGLSFHIHKEEYNILFDMGASEYFAYNAQKMGIDLNNIDLAVISHGHYDHGGGLKTFFKENKNSEVYLKPLGKYYRINDPLSPQEINLDIDVLEKNSLRLKYIRENREVLPGIHLISSIIQKYDSRQDNNGLYKMKNGKMVRDDFDHELLMILEEKDKIIIISGCSHQGILNMIETACSLFPQKHIKAIIGGFHLIYPTEFSQKNDYSTHIKKIGEKIAEYPVEMIYTGHCTSEKSYNILKEVLKDRLNYAYTGTVIYL</sequence>
<dbReference type="PANTHER" id="PTHR13754:SF13">
    <property type="entry name" value="METALLO-BETA-LACTAMASE SUPERFAMILY PROTEIN (AFU_ORTHOLOGUE AFUA_3G07630)"/>
    <property type="match status" value="1"/>
</dbReference>
<dbReference type="RefSeq" id="WP_211534058.1">
    <property type="nucleotide sequence ID" value="NZ_CP058560.1"/>
</dbReference>
<dbReference type="Gene3D" id="3.60.15.10">
    <property type="entry name" value="Ribonuclease Z/Hydroxyacylglutathione hydrolase-like"/>
    <property type="match status" value="1"/>
</dbReference>